<reference evidence="4 5" key="1">
    <citation type="submission" date="2014-04" db="EMBL/GenBank/DDBJ databases">
        <authorList>
            <consortium name="DOE Joint Genome Institute"/>
            <person name="Kuo A."/>
            <person name="Kohler A."/>
            <person name="Jargeat P."/>
            <person name="Nagy L.G."/>
            <person name="Floudas D."/>
            <person name="Copeland A."/>
            <person name="Barry K.W."/>
            <person name="Cichocki N."/>
            <person name="Veneault-Fourrey C."/>
            <person name="LaButti K."/>
            <person name="Lindquist E.A."/>
            <person name="Lipzen A."/>
            <person name="Lundell T."/>
            <person name="Morin E."/>
            <person name="Murat C."/>
            <person name="Sun H."/>
            <person name="Tunlid A."/>
            <person name="Henrissat B."/>
            <person name="Grigoriev I.V."/>
            <person name="Hibbett D.S."/>
            <person name="Martin F."/>
            <person name="Nordberg H.P."/>
            <person name="Cantor M.N."/>
            <person name="Hua S.X."/>
        </authorList>
    </citation>
    <scope>NUCLEOTIDE SEQUENCE [LARGE SCALE GENOMIC DNA]</scope>
    <source>
        <strain evidence="4 5">Ve08.2h10</strain>
    </source>
</reference>
<dbReference type="AlphaFoldDB" id="A0A0D0EAG5"/>
<dbReference type="InterPro" id="IPR003439">
    <property type="entry name" value="ABC_transporter-like_ATP-bd"/>
</dbReference>
<dbReference type="STRING" id="930991.A0A0D0EAG5"/>
<feature type="domain" description="ABC transporter" evidence="3">
    <location>
        <begin position="227"/>
        <end position="466"/>
    </location>
</feature>
<keyword evidence="2" id="KW-0067">ATP-binding</keyword>
<keyword evidence="1" id="KW-0547">Nucleotide-binding</keyword>
<dbReference type="NCBIfam" id="NF009945">
    <property type="entry name" value="PRK13409.1"/>
    <property type="match status" value="1"/>
</dbReference>
<proteinExistence type="predicted"/>
<dbReference type="Pfam" id="PF00005">
    <property type="entry name" value="ABC_tran"/>
    <property type="match status" value="2"/>
</dbReference>
<dbReference type="PROSITE" id="PS00211">
    <property type="entry name" value="ABC_TRANSPORTER_1"/>
    <property type="match status" value="1"/>
</dbReference>
<dbReference type="InParanoid" id="A0A0D0EAG5"/>
<dbReference type="InterPro" id="IPR013283">
    <property type="entry name" value="RLI1"/>
</dbReference>
<accession>A0A0D0EAG5</accession>
<keyword evidence="5" id="KW-1185">Reference proteome</keyword>
<dbReference type="GO" id="GO:0016887">
    <property type="term" value="F:ATP hydrolysis activity"/>
    <property type="evidence" value="ECO:0007669"/>
    <property type="project" value="InterPro"/>
</dbReference>
<evidence type="ECO:0000313" key="4">
    <source>
        <dbReference type="EMBL" id="KIL00315.1"/>
    </source>
</evidence>
<dbReference type="InterPro" id="IPR003593">
    <property type="entry name" value="AAA+_ATPase"/>
</dbReference>
<dbReference type="FunFam" id="3.40.50.300:FF:000144">
    <property type="entry name" value="ATP-binding cassette sub-family E member 1"/>
    <property type="match status" value="1"/>
</dbReference>
<dbReference type="InterPro" id="IPR017871">
    <property type="entry name" value="ABC_transporter-like_CS"/>
</dbReference>
<feature type="domain" description="ABC transporter" evidence="3">
    <location>
        <begin position="2"/>
        <end position="218"/>
    </location>
</feature>
<dbReference type="GO" id="GO:0005524">
    <property type="term" value="F:ATP binding"/>
    <property type="evidence" value="ECO:0007669"/>
    <property type="project" value="UniProtKB-KW"/>
</dbReference>
<protein>
    <recommendedName>
        <fullName evidence="3">ABC transporter domain-containing protein</fullName>
    </recommendedName>
</protein>
<evidence type="ECO:0000259" key="3">
    <source>
        <dbReference type="PROSITE" id="PS50893"/>
    </source>
</evidence>
<dbReference type="PROSITE" id="PS50893">
    <property type="entry name" value="ABC_TRANSPORTER_2"/>
    <property type="match status" value="2"/>
</dbReference>
<dbReference type="OrthoDB" id="6593433at2759"/>
<evidence type="ECO:0000313" key="5">
    <source>
        <dbReference type="Proteomes" id="UP000054538"/>
    </source>
</evidence>
<dbReference type="SUPFAM" id="SSF52540">
    <property type="entry name" value="P-loop containing nucleoside triphosphate hydrolases"/>
    <property type="match status" value="2"/>
</dbReference>
<dbReference type="SMART" id="SM00382">
    <property type="entry name" value="AAA"/>
    <property type="match status" value="2"/>
</dbReference>
<evidence type="ECO:0000256" key="2">
    <source>
        <dbReference type="ARBA" id="ARBA00022840"/>
    </source>
</evidence>
<dbReference type="HOGENOM" id="CLU_017344_4_1_1"/>
<name>A0A0D0EAG5_9AGAM</name>
<gene>
    <name evidence="4" type="ORF">PAXRUDRAFT_98052</name>
</gene>
<reference evidence="5" key="2">
    <citation type="submission" date="2015-01" db="EMBL/GenBank/DDBJ databases">
        <title>Evolutionary Origins and Diversification of the Mycorrhizal Mutualists.</title>
        <authorList>
            <consortium name="DOE Joint Genome Institute"/>
            <consortium name="Mycorrhizal Genomics Consortium"/>
            <person name="Kohler A."/>
            <person name="Kuo A."/>
            <person name="Nagy L.G."/>
            <person name="Floudas D."/>
            <person name="Copeland A."/>
            <person name="Barry K.W."/>
            <person name="Cichocki N."/>
            <person name="Veneault-Fourrey C."/>
            <person name="LaButti K."/>
            <person name="Lindquist E.A."/>
            <person name="Lipzen A."/>
            <person name="Lundell T."/>
            <person name="Morin E."/>
            <person name="Murat C."/>
            <person name="Riley R."/>
            <person name="Ohm R."/>
            <person name="Sun H."/>
            <person name="Tunlid A."/>
            <person name="Henrissat B."/>
            <person name="Grigoriev I.V."/>
            <person name="Hibbett D.S."/>
            <person name="Martin F."/>
        </authorList>
    </citation>
    <scope>NUCLEOTIDE SEQUENCE [LARGE SCALE GENOMIC DNA]</scope>
    <source>
        <strain evidence="5">Ve08.2h10</strain>
    </source>
</reference>
<organism evidence="4 5">
    <name type="scientific">Paxillus rubicundulus Ve08.2h10</name>
    <dbReference type="NCBI Taxonomy" id="930991"/>
    <lineage>
        <taxon>Eukaryota</taxon>
        <taxon>Fungi</taxon>
        <taxon>Dikarya</taxon>
        <taxon>Basidiomycota</taxon>
        <taxon>Agaricomycotina</taxon>
        <taxon>Agaricomycetes</taxon>
        <taxon>Agaricomycetidae</taxon>
        <taxon>Boletales</taxon>
        <taxon>Paxilineae</taxon>
        <taxon>Paxillaceae</taxon>
        <taxon>Paxillus</taxon>
    </lineage>
</organism>
<dbReference type="Gene3D" id="3.40.50.300">
    <property type="entry name" value="P-loop containing nucleotide triphosphate hydrolases"/>
    <property type="match status" value="2"/>
</dbReference>
<feature type="non-terminal residue" evidence="4">
    <location>
        <position position="503"/>
    </location>
</feature>
<dbReference type="PANTHER" id="PTHR19248">
    <property type="entry name" value="ATP-BINDING TRANSPORT PROTEIN-RELATED"/>
    <property type="match status" value="1"/>
</dbReference>
<dbReference type="EMBL" id="KN824836">
    <property type="protein sequence ID" value="KIL00315.1"/>
    <property type="molecule type" value="Genomic_DNA"/>
</dbReference>
<evidence type="ECO:0000256" key="1">
    <source>
        <dbReference type="ARBA" id="ARBA00022741"/>
    </source>
</evidence>
<sequence length="503" mass="56612">PRPGQVLGLVGTNGIGKSTALKILAGKLKPNLGRYDDPPDWQEILKYFRGSELQNYFTKVLEDNLKALIKPQYVDHIPRAIKGNSTVTQMLDSKLELDNKQKMCDELDLNNVLEREVSQLSGGELQRFAIAMSCIQKSDVYMFDEPSSYLDIKQRLKAAEVIRSLLTPNCYVIAVEHDLSVLDYLSDFVCCLYGKPSMYGVVTMPYSVREGINIFLDGFIPTENLRFREESLSFKMMETAEELIVDKTRHYTYPAMTKTMGDFKLTVEAGSFTDSEIVVMLGENGTGKTTFVRLLAGVMTPDVETDKMGLAVSLKPQTISPKFTGTVRMLLLKQIKQAFMHPQFQSDVLKPMSLDNIMDQEVKTLSGGELQRVAIVLALGKPNVSVYLLDEPSSFLDSEQRIIASKVIKRFILHAKKTAFVIEHDFIMATYLADRVIVFEGQPAISATATPPQSLLSGMNRFLASLEITFRRDPTNFRPRVNKLNSIKDREQKAAGNYFFLEE</sequence>
<dbReference type="FunFam" id="3.40.50.300:FF:001913">
    <property type="entry name" value="ABC transporter E family member 2"/>
    <property type="match status" value="1"/>
</dbReference>
<dbReference type="Proteomes" id="UP000054538">
    <property type="component" value="Unassembled WGS sequence"/>
</dbReference>
<dbReference type="PRINTS" id="PR01868">
    <property type="entry name" value="ABCEFAMILY"/>
</dbReference>
<feature type="non-terminal residue" evidence="4">
    <location>
        <position position="1"/>
    </location>
</feature>
<dbReference type="FunCoup" id="A0A0D0EAG5">
    <property type="interactions" value="752"/>
</dbReference>
<dbReference type="InterPro" id="IPR027417">
    <property type="entry name" value="P-loop_NTPase"/>
</dbReference>